<dbReference type="EMBL" id="JACXAE010000110">
    <property type="protein sequence ID" value="MBD2777377.1"/>
    <property type="molecule type" value="Genomic_DNA"/>
</dbReference>
<dbReference type="Gene3D" id="3.40.50.2000">
    <property type="entry name" value="Glycogen Phosphorylase B"/>
    <property type="match status" value="2"/>
</dbReference>
<keyword evidence="3" id="KW-1185">Reference proteome</keyword>
<name>A0A8J7BZD3_9CYAN</name>
<dbReference type="Proteomes" id="UP000629098">
    <property type="component" value="Unassembled WGS sequence"/>
</dbReference>
<dbReference type="InterPro" id="IPR001296">
    <property type="entry name" value="Glyco_trans_1"/>
</dbReference>
<dbReference type="PANTHER" id="PTHR12526">
    <property type="entry name" value="GLYCOSYLTRANSFERASE"/>
    <property type="match status" value="1"/>
</dbReference>
<dbReference type="AlphaFoldDB" id="A0A8J7BZD3"/>
<evidence type="ECO:0000313" key="2">
    <source>
        <dbReference type="EMBL" id="MBD2777377.1"/>
    </source>
</evidence>
<sequence>MKRLKVLLSAYSCEPGLGSEPGIGWNTAKELAKHHQIWVLTSKHHRSRIEAELARNPLIKLHFIYFDPFGWVIDWSNEGKKTLWGVQFHYYLWQVWAYFVARKLHQEIKFDLAHHATYVQYARPSFISLLPIPFIWGPVGGGESAALEFWRDFSWRAKVYETARNFVRFLGELDPFVRITAKRSAVIYATTKHTAQRLYKMGVKNVQIMPESGLPEEDIAILAQHKMVDSSQIRFISMGRLLHWKGFHLGLRAFATADLPNAEYWLLGEGPEHQRLHALAQDLGIAHKVKFWGKLKREQSLSKLGECDILVHPSLHDSGGWVCIEAMAASRPVICLDTGGPGVQVTQETGLKIPAHTPEQAVLDLASAMKILAQDREMRSRMGQAGQLRVRENFVWESKGELIAKVYQEVWQRISTQSTVMLSETQNSAK</sequence>
<accession>A0A8J7BZD3</accession>
<comment type="caution">
    <text evidence="2">The sequence shown here is derived from an EMBL/GenBank/DDBJ whole genome shotgun (WGS) entry which is preliminary data.</text>
</comment>
<protein>
    <submittedName>
        <fullName evidence="2">Glycosyltransferase</fullName>
    </submittedName>
</protein>
<gene>
    <name evidence="2" type="ORF">ICL16_36345</name>
</gene>
<organism evidence="2 3">
    <name type="scientific">Iningainema tapete BLCC-T55</name>
    <dbReference type="NCBI Taxonomy" id="2748662"/>
    <lineage>
        <taxon>Bacteria</taxon>
        <taxon>Bacillati</taxon>
        <taxon>Cyanobacteriota</taxon>
        <taxon>Cyanophyceae</taxon>
        <taxon>Nostocales</taxon>
        <taxon>Scytonemataceae</taxon>
        <taxon>Iningainema tapete</taxon>
    </lineage>
</organism>
<dbReference type="Pfam" id="PF00534">
    <property type="entry name" value="Glycos_transf_1"/>
    <property type="match status" value="1"/>
</dbReference>
<evidence type="ECO:0000259" key="1">
    <source>
        <dbReference type="Pfam" id="PF00534"/>
    </source>
</evidence>
<dbReference type="CDD" id="cd03801">
    <property type="entry name" value="GT4_PimA-like"/>
    <property type="match status" value="1"/>
</dbReference>
<dbReference type="RefSeq" id="WP_190836449.1">
    <property type="nucleotide sequence ID" value="NZ_CAWPPI010000110.1"/>
</dbReference>
<proteinExistence type="predicted"/>
<reference evidence="2" key="1">
    <citation type="submission" date="2020-09" db="EMBL/GenBank/DDBJ databases">
        <title>Iningainema tapete sp. nov. (Scytonemataceae, Cyanobacteria) from greenhouses in central Florida (USA) produces two types of nodularin with biosynthetic potential for microcystin-LR and anabaenopeptins.</title>
        <authorList>
            <person name="Berthold D.E."/>
            <person name="Lefler F.W."/>
            <person name="Huang I.-S."/>
            <person name="Abdulla H."/>
            <person name="Zimba P.V."/>
            <person name="Laughinghouse H.D. IV."/>
        </authorList>
    </citation>
    <scope>NUCLEOTIDE SEQUENCE</scope>
    <source>
        <strain evidence="2">BLCCT55</strain>
    </source>
</reference>
<evidence type="ECO:0000313" key="3">
    <source>
        <dbReference type="Proteomes" id="UP000629098"/>
    </source>
</evidence>
<feature type="domain" description="Glycosyl transferase family 1" evidence="1">
    <location>
        <begin position="230"/>
        <end position="387"/>
    </location>
</feature>
<dbReference type="SUPFAM" id="SSF53756">
    <property type="entry name" value="UDP-Glycosyltransferase/glycogen phosphorylase"/>
    <property type="match status" value="1"/>
</dbReference>
<dbReference type="GO" id="GO:0016757">
    <property type="term" value="F:glycosyltransferase activity"/>
    <property type="evidence" value="ECO:0007669"/>
    <property type="project" value="InterPro"/>
</dbReference>